<comment type="subcellular location">
    <subcellularLocation>
        <location evidence="1">Cell inner membrane</location>
        <topology evidence="1">Multi-pass membrane protein</topology>
    </subcellularLocation>
    <subcellularLocation>
        <location evidence="9">Cell membrane</location>
        <topology evidence="9">Multi-pass membrane protein</topology>
    </subcellularLocation>
</comment>
<organism evidence="13">
    <name type="scientific">Salmonella enterica subsp. enterica serovar Panama</name>
    <dbReference type="NCBI Taxonomy" id="29472"/>
    <lineage>
        <taxon>Bacteria</taxon>
        <taxon>Pseudomonadati</taxon>
        <taxon>Pseudomonadota</taxon>
        <taxon>Gammaproteobacteria</taxon>
        <taxon>Enterobacterales</taxon>
        <taxon>Enterobacteriaceae</taxon>
        <taxon>Salmonella</taxon>
    </lineage>
</organism>
<evidence type="ECO:0000256" key="9">
    <source>
        <dbReference type="RuleBase" id="RU003794"/>
    </source>
</evidence>
<keyword evidence="9" id="KW-0645">Protease</keyword>
<dbReference type="InterPro" id="IPR010627">
    <property type="entry name" value="Prepilin_pept_A24_N"/>
</dbReference>
<dbReference type="Pfam" id="PF01478">
    <property type="entry name" value="Peptidase_A24"/>
    <property type="match status" value="1"/>
</dbReference>
<dbReference type="GO" id="GO:0032259">
    <property type="term" value="P:methylation"/>
    <property type="evidence" value="ECO:0007669"/>
    <property type="project" value="UniProtKB-KW"/>
</dbReference>
<dbReference type="InterPro" id="IPR014032">
    <property type="entry name" value="Peptidase_A24A_bac"/>
</dbReference>
<feature type="transmembrane region" description="Helical" evidence="10">
    <location>
        <begin position="124"/>
        <end position="147"/>
    </location>
</feature>
<comment type="function">
    <text evidence="9">Plays an essential role in type IV pili and type II pseudopili formation by proteolytically removing the leader sequence from substrate proteins and subsequently monomethylating the alpha-amino group of the newly exposed N-terminal phenylalanine.</text>
</comment>
<feature type="transmembrane region" description="Helical" evidence="10">
    <location>
        <begin position="6"/>
        <end position="33"/>
    </location>
</feature>
<evidence type="ECO:0000259" key="12">
    <source>
        <dbReference type="Pfam" id="PF06750"/>
    </source>
</evidence>
<gene>
    <name evidence="13" type="ORF">G9X39_002628</name>
</gene>
<keyword evidence="3" id="KW-1003">Cell membrane</keyword>
<keyword evidence="9" id="KW-0378">Hydrolase</keyword>
<comment type="similarity">
    <text evidence="2 8">Belongs to the peptidase A24 family.</text>
</comment>
<evidence type="ECO:0000256" key="2">
    <source>
        <dbReference type="ARBA" id="ARBA00005801"/>
    </source>
</evidence>
<keyword evidence="9" id="KW-0808">Transferase</keyword>
<dbReference type="EC" id="2.1.1.-" evidence="9"/>
<dbReference type="EMBL" id="DAAWCK010000020">
    <property type="protein sequence ID" value="HAF7257919.1"/>
    <property type="molecule type" value="Genomic_DNA"/>
</dbReference>
<evidence type="ECO:0000256" key="1">
    <source>
        <dbReference type="ARBA" id="ARBA00004429"/>
    </source>
</evidence>
<proteinExistence type="inferred from homology"/>
<keyword evidence="9" id="KW-0489">Methyltransferase</keyword>
<dbReference type="PRINTS" id="PR00864">
    <property type="entry name" value="PREPILNPTASE"/>
</dbReference>
<comment type="caution">
    <text evidence="13">The sequence shown here is derived from an EMBL/GenBank/DDBJ whole genome shotgun (WGS) entry which is preliminary data.</text>
</comment>
<evidence type="ECO:0000259" key="11">
    <source>
        <dbReference type="Pfam" id="PF01478"/>
    </source>
</evidence>
<protein>
    <recommendedName>
        <fullName evidence="9">Prepilin leader peptidase/N-methyltransferase</fullName>
        <ecNumber evidence="9">2.1.1.-</ecNumber>
        <ecNumber evidence="9">3.4.23.43</ecNumber>
    </recommendedName>
</protein>
<dbReference type="InterPro" id="IPR000045">
    <property type="entry name" value="Prepilin_IV_endopep_pep"/>
</dbReference>
<dbReference type="GO" id="GO:0004190">
    <property type="term" value="F:aspartic-type endopeptidase activity"/>
    <property type="evidence" value="ECO:0007669"/>
    <property type="project" value="UniProtKB-EC"/>
</dbReference>
<keyword evidence="6 10" id="KW-1133">Transmembrane helix</keyword>
<keyword evidence="5 9" id="KW-0812">Transmembrane</keyword>
<reference evidence="13" key="1">
    <citation type="journal article" date="2018" name="Genome Biol.">
        <title>SKESA: strategic k-mer extension for scrupulous assemblies.</title>
        <authorList>
            <person name="Souvorov A."/>
            <person name="Agarwala R."/>
            <person name="Lipman D.J."/>
        </authorList>
    </citation>
    <scope>NUCLEOTIDE SEQUENCE</scope>
    <source>
        <strain evidence="13">13-2237</strain>
    </source>
</reference>
<dbReference type="GO" id="GO:0008168">
    <property type="term" value="F:methyltransferase activity"/>
    <property type="evidence" value="ECO:0007669"/>
    <property type="project" value="UniProtKB-KW"/>
</dbReference>
<keyword evidence="4" id="KW-0997">Cell inner membrane</keyword>
<reference evidence="13" key="2">
    <citation type="submission" date="2018-07" db="EMBL/GenBank/DDBJ databases">
        <authorList>
            <consortium name="NCBI Pathogen Detection Project"/>
        </authorList>
    </citation>
    <scope>NUCLEOTIDE SEQUENCE</scope>
    <source>
        <strain evidence="13">13-2237</strain>
    </source>
</reference>
<feature type="transmembrane region" description="Helical" evidence="10">
    <location>
        <begin position="271"/>
        <end position="289"/>
    </location>
</feature>
<keyword evidence="7 10" id="KW-0472">Membrane</keyword>
<name>A0A751YW04_SALET</name>
<feature type="domain" description="Prepilin peptidase A24 N-terminal" evidence="12">
    <location>
        <begin position="20"/>
        <end position="110"/>
    </location>
</feature>
<evidence type="ECO:0000256" key="3">
    <source>
        <dbReference type="ARBA" id="ARBA00022475"/>
    </source>
</evidence>
<evidence type="ECO:0000313" key="13">
    <source>
        <dbReference type="EMBL" id="HAF7257919.1"/>
    </source>
</evidence>
<feature type="transmembrane region" description="Helical" evidence="10">
    <location>
        <begin position="218"/>
        <end position="243"/>
    </location>
</feature>
<comment type="catalytic activity">
    <reaction evidence="9">
        <text>Typically cleaves a -Gly-|-Phe- bond to release an N-terminal, basic peptide of 5-8 residues from type IV prepilin, and then N-methylates the new N-terminal amino group, the methyl donor being S-adenosyl-L-methionine.</text>
        <dbReference type="EC" id="3.4.23.43"/>
    </reaction>
</comment>
<feature type="transmembrane region" description="Helical" evidence="10">
    <location>
        <begin position="154"/>
        <end position="173"/>
    </location>
</feature>
<evidence type="ECO:0000256" key="5">
    <source>
        <dbReference type="ARBA" id="ARBA00022692"/>
    </source>
</evidence>
<dbReference type="EC" id="3.4.23.43" evidence="9"/>
<evidence type="ECO:0000256" key="6">
    <source>
        <dbReference type="ARBA" id="ARBA00022989"/>
    </source>
</evidence>
<dbReference type="Gene3D" id="1.20.120.1220">
    <property type="match status" value="1"/>
</dbReference>
<dbReference type="PANTHER" id="PTHR30487">
    <property type="entry name" value="TYPE 4 PREPILIN-LIKE PROTEINS LEADER PEPTIDE-PROCESSING ENZYME"/>
    <property type="match status" value="1"/>
</dbReference>
<dbReference type="Pfam" id="PF06750">
    <property type="entry name" value="A24_N_bact"/>
    <property type="match status" value="1"/>
</dbReference>
<evidence type="ECO:0000256" key="4">
    <source>
        <dbReference type="ARBA" id="ARBA00022519"/>
    </source>
</evidence>
<feature type="domain" description="Prepilin type IV endopeptidase peptidase" evidence="11">
    <location>
        <begin position="132"/>
        <end position="241"/>
    </location>
</feature>
<dbReference type="AlphaFoldDB" id="A0A751YW04"/>
<dbReference type="InterPro" id="IPR050882">
    <property type="entry name" value="Prepilin_peptidase/N-MTase"/>
</dbReference>
<evidence type="ECO:0000256" key="7">
    <source>
        <dbReference type="ARBA" id="ARBA00023136"/>
    </source>
</evidence>
<evidence type="ECO:0000256" key="8">
    <source>
        <dbReference type="RuleBase" id="RU003793"/>
    </source>
</evidence>
<dbReference type="GO" id="GO:0005886">
    <property type="term" value="C:plasma membrane"/>
    <property type="evidence" value="ECO:0007669"/>
    <property type="project" value="UniProtKB-SubCell"/>
</dbReference>
<keyword evidence="9" id="KW-0511">Multifunctional enzyme</keyword>
<feature type="transmembrane region" description="Helical" evidence="10">
    <location>
        <begin position="93"/>
        <end position="112"/>
    </location>
</feature>
<sequence>MVDAFMIIFIYYIWLVLLLLFGLCIGSFMNVVIYRLPRIIYGTIDDKPFSLAWPPSHCPGCQVQIRFYDNIPVLSWILLRGKCRHCHRSISRIYPLTEAVTGLWFLVVYLFKTNGEVTLTTSPILFQMVPLLVLFCFLWCITLIDFYYYLIPEVLSAGLLWLGLLFAALGMIPPSPSQSVFGGVLAFIVISGVRWFYNVVREKEGLGWGDVSLFMASSVWLGLSQVPLLILFSAVCGGLLWVIHQSYCRVNLKNKLPVTSLKVNDDLPDPLLYIPFGPAIALATLILYLT</sequence>
<evidence type="ECO:0000256" key="10">
    <source>
        <dbReference type="SAM" id="Phobius"/>
    </source>
</evidence>
<dbReference type="PANTHER" id="PTHR30487:SF0">
    <property type="entry name" value="PREPILIN LEADER PEPTIDASE_N-METHYLTRANSFERASE-RELATED"/>
    <property type="match status" value="1"/>
</dbReference>
<feature type="transmembrane region" description="Helical" evidence="10">
    <location>
        <begin position="179"/>
        <end position="197"/>
    </location>
</feature>
<accession>A0A751YW04</accession>
<dbReference type="GO" id="GO:0006465">
    <property type="term" value="P:signal peptide processing"/>
    <property type="evidence" value="ECO:0007669"/>
    <property type="project" value="TreeGrafter"/>
</dbReference>